<protein>
    <submittedName>
        <fullName evidence="4">ABC transporter substrate-binding protein</fullName>
    </submittedName>
</protein>
<dbReference type="InterPro" id="IPR025370">
    <property type="entry name" value="SgrR_HTH_N"/>
</dbReference>
<name>A0ABY5GLY1_9GAMM</name>
<dbReference type="InterPro" id="IPR039424">
    <property type="entry name" value="SBP_5"/>
</dbReference>
<keyword evidence="5" id="KW-1185">Reference proteome</keyword>
<reference evidence="4" key="1">
    <citation type="submission" date="2022-07" db="EMBL/GenBank/DDBJ databases">
        <title>Genome sequencing of Photobacterium atrarenae GJH2-4.</title>
        <authorList>
            <person name="Park S.-J."/>
        </authorList>
    </citation>
    <scope>NUCLEOTIDE SEQUENCE</scope>
    <source>
        <strain evidence="4">GJH2-4</strain>
    </source>
</reference>
<feature type="domain" description="Transcriptional regulator SgrR N-terminal HTH" evidence="3">
    <location>
        <begin position="19"/>
        <end position="100"/>
    </location>
</feature>
<evidence type="ECO:0000259" key="3">
    <source>
        <dbReference type="Pfam" id="PF12793"/>
    </source>
</evidence>
<dbReference type="Proteomes" id="UP001057998">
    <property type="component" value="Chromosome 2"/>
</dbReference>
<dbReference type="Gene3D" id="3.40.190.10">
    <property type="entry name" value="Periplasmic binding protein-like II"/>
    <property type="match status" value="1"/>
</dbReference>
<dbReference type="SUPFAM" id="SSF53850">
    <property type="entry name" value="Periplasmic binding protein-like II"/>
    <property type="match status" value="1"/>
</dbReference>
<accession>A0ABY5GLY1</accession>
<dbReference type="PANTHER" id="PTHR30290:SF72">
    <property type="entry name" value="HTH-TYPE TRANSCRIPTIONAL REGULATOR SGRR"/>
    <property type="match status" value="1"/>
</dbReference>
<evidence type="ECO:0000313" key="5">
    <source>
        <dbReference type="Proteomes" id="UP001057998"/>
    </source>
</evidence>
<dbReference type="PANTHER" id="PTHR30290">
    <property type="entry name" value="PERIPLASMIC BINDING COMPONENT OF ABC TRANSPORTER"/>
    <property type="match status" value="1"/>
</dbReference>
<dbReference type="InterPro" id="IPR000914">
    <property type="entry name" value="SBP_5_dom"/>
</dbReference>
<proteinExistence type="predicted"/>
<sequence>MRYWMALVFLRDHLKLHPPQPLSLDAFTAALACTKRNAQLVIKRLGQEKIIDWQPGIGRGNLPVITLLTPVADTLLKKARQLLAEDKVEQALSLIEAGQRDTFIANYIARYQTTNSQEDILKIPFYRGTHDLDPIFINRRTEQHIAGYLYAKLLQFNPATGDFRGDLAQHWQRNGNTLTLTLRKGLKFHDASPITAGDIQAHFERLIHSGHQNAALYQLIDRVEVLDPYRIAFTSLALPAQLEKLLANGPMGIAKFSGEPGNSPLVGSGSFLLAEQTPWRTLLKASPYYHGYRPWVDGVAIWNVGDQAMDFELNSDVVHSAHLKHRSAERFDAKTQWEKGAEYVLLNPNRPHRWLKKPAHRKALMAAIKALGVSESLREEGIGQAKGMLSDPTPIPVSDPAAATKILQSLPRPDQPLKLLTYQLDQHIALAKHLAENLTQLGIDCKYEVAEFPIFNQRETLQGADIILSGEVFGDDWEMDWLGWFCANLPLDVCLSKQQRQWLRDSILTLMQHGNQPERLKEFEQLEKQLISKLLYLPIFHARQNLNFSDKVSTTELLANGWIDFNTVMIQ</sequence>
<dbReference type="RefSeq" id="WP_255390880.1">
    <property type="nucleotide sequence ID" value="NZ_CP101509.1"/>
</dbReference>
<dbReference type="Gene3D" id="3.10.105.10">
    <property type="entry name" value="Dipeptide-binding Protein, Domain 3"/>
    <property type="match status" value="1"/>
</dbReference>
<dbReference type="Pfam" id="PF12793">
    <property type="entry name" value="SgrR_N"/>
    <property type="match status" value="1"/>
</dbReference>
<evidence type="ECO:0000256" key="1">
    <source>
        <dbReference type="ARBA" id="ARBA00023125"/>
    </source>
</evidence>
<gene>
    <name evidence="4" type="ORF">NNL38_21335</name>
</gene>
<evidence type="ECO:0000259" key="2">
    <source>
        <dbReference type="Pfam" id="PF00496"/>
    </source>
</evidence>
<dbReference type="Pfam" id="PF00496">
    <property type="entry name" value="SBP_bac_5"/>
    <property type="match status" value="1"/>
</dbReference>
<dbReference type="EMBL" id="CP101509">
    <property type="protein sequence ID" value="UTV29562.1"/>
    <property type="molecule type" value="Genomic_DNA"/>
</dbReference>
<organism evidence="4 5">
    <name type="scientific">Photobacterium atrarenae</name>
    <dbReference type="NCBI Taxonomy" id="865757"/>
    <lineage>
        <taxon>Bacteria</taxon>
        <taxon>Pseudomonadati</taxon>
        <taxon>Pseudomonadota</taxon>
        <taxon>Gammaproteobacteria</taxon>
        <taxon>Vibrionales</taxon>
        <taxon>Vibrionaceae</taxon>
        <taxon>Photobacterium</taxon>
    </lineage>
</organism>
<feature type="domain" description="Solute-binding protein family 5" evidence="2">
    <location>
        <begin position="164"/>
        <end position="481"/>
    </location>
</feature>
<keyword evidence="1" id="KW-0238">DNA-binding</keyword>
<evidence type="ECO:0000313" key="4">
    <source>
        <dbReference type="EMBL" id="UTV29562.1"/>
    </source>
</evidence>